<evidence type="ECO:0000313" key="3">
    <source>
        <dbReference type="EMBL" id="KAJ4842363.1"/>
    </source>
</evidence>
<evidence type="ECO:0000259" key="2">
    <source>
        <dbReference type="Pfam" id="PF14111"/>
    </source>
</evidence>
<reference evidence="3" key="1">
    <citation type="submission" date="2022-02" db="EMBL/GenBank/DDBJ databases">
        <authorList>
            <person name="Henning P.M."/>
            <person name="McCubbin A.G."/>
            <person name="Shore J.S."/>
        </authorList>
    </citation>
    <scope>NUCLEOTIDE SEQUENCE</scope>
    <source>
        <strain evidence="3">F60SS</strain>
        <tissue evidence="3">Leaves</tissue>
    </source>
</reference>
<gene>
    <name evidence="3" type="ORF">Tsubulata_007465</name>
</gene>
<dbReference type="AlphaFoldDB" id="A0A9Q0G373"/>
<dbReference type="Proteomes" id="UP001141552">
    <property type="component" value="Unassembled WGS sequence"/>
</dbReference>
<proteinExistence type="predicted"/>
<protein>
    <recommendedName>
        <fullName evidence="2">DUF4283 domain-containing protein</fullName>
    </recommendedName>
</protein>
<evidence type="ECO:0000256" key="1">
    <source>
        <dbReference type="SAM" id="MobiDB-lite"/>
    </source>
</evidence>
<dbReference type="EMBL" id="JAKUCV010002506">
    <property type="protein sequence ID" value="KAJ4842363.1"/>
    <property type="molecule type" value="Genomic_DNA"/>
</dbReference>
<feature type="region of interest" description="Disordered" evidence="1">
    <location>
        <begin position="367"/>
        <end position="449"/>
    </location>
</feature>
<comment type="caution">
    <text evidence="3">The sequence shown here is derived from an EMBL/GenBank/DDBJ whole genome shotgun (WGS) entry which is preliminary data.</text>
</comment>
<accession>A0A9Q0G373</accession>
<sequence length="449" mass="49417">MITGWIAVSIKSCFQDFFLVISPRFYACRRLVSLGVQVELGSINGGGPWEVVEVEEIKTLVERILFRDGIIDKWLCLVPPKVECLLWMAFHHVLATGSCLLQHNIFNLGEALCPYCGRMLKPQIILCSTLELRICSSNGLVWLALRREDDRSTKKVKNRERETSISMDSQELGAEVGIDGQATMDSDSVQGDDTPVVDTVSTEEAAVVGAEVTAVAAMPSFRDILTEQRAGDDQGVPVPMKVVELEDDFLLVRLDCEEDFYRVLTGGPWIILGHALSVQRWDSTFWAFDGRVSQAVIWARFANFRPCWGKYARVAVEVDLTKPLRGTVEYDDRDFKVNYEGLPSVFYGCGSLGHSLASCPFRRRSDLGSQGAATVPQEQARMSTTSGLRSWMNAPRQGHRRSRPNETVSVPQAEASGVAVASSPSRQAIGKRAHAQGGPMGSVSAQGSP</sequence>
<name>A0A9Q0G373_9ROSI</name>
<organism evidence="3 4">
    <name type="scientific">Turnera subulata</name>
    <dbReference type="NCBI Taxonomy" id="218843"/>
    <lineage>
        <taxon>Eukaryota</taxon>
        <taxon>Viridiplantae</taxon>
        <taxon>Streptophyta</taxon>
        <taxon>Embryophyta</taxon>
        <taxon>Tracheophyta</taxon>
        <taxon>Spermatophyta</taxon>
        <taxon>Magnoliopsida</taxon>
        <taxon>eudicotyledons</taxon>
        <taxon>Gunneridae</taxon>
        <taxon>Pentapetalae</taxon>
        <taxon>rosids</taxon>
        <taxon>fabids</taxon>
        <taxon>Malpighiales</taxon>
        <taxon>Passifloraceae</taxon>
        <taxon>Turnera</taxon>
    </lineage>
</organism>
<dbReference type="PANTHER" id="PTHR31286:SF99">
    <property type="entry name" value="DUF4283 DOMAIN-CONTAINING PROTEIN"/>
    <property type="match status" value="1"/>
</dbReference>
<keyword evidence="4" id="KW-1185">Reference proteome</keyword>
<reference evidence="3" key="2">
    <citation type="journal article" date="2023" name="Plants (Basel)">
        <title>Annotation of the Turnera subulata (Passifloraceae) Draft Genome Reveals the S-Locus Evolved after the Divergence of Turneroideae from Passifloroideae in a Stepwise Manner.</title>
        <authorList>
            <person name="Henning P.M."/>
            <person name="Roalson E.H."/>
            <person name="Mir W."/>
            <person name="McCubbin A.G."/>
            <person name="Shore J.S."/>
        </authorList>
    </citation>
    <scope>NUCLEOTIDE SEQUENCE</scope>
    <source>
        <strain evidence="3">F60SS</strain>
    </source>
</reference>
<evidence type="ECO:0000313" key="4">
    <source>
        <dbReference type="Proteomes" id="UP001141552"/>
    </source>
</evidence>
<feature type="compositionally biased region" description="Polar residues" evidence="1">
    <location>
        <begin position="367"/>
        <end position="388"/>
    </location>
</feature>
<dbReference type="InterPro" id="IPR025558">
    <property type="entry name" value="DUF4283"/>
</dbReference>
<feature type="domain" description="DUF4283" evidence="2">
    <location>
        <begin position="240"/>
        <end position="285"/>
    </location>
</feature>
<dbReference type="PANTHER" id="PTHR31286">
    <property type="entry name" value="GLYCINE-RICH CELL WALL STRUCTURAL PROTEIN 1.8-LIKE"/>
    <property type="match status" value="1"/>
</dbReference>
<dbReference type="InterPro" id="IPR040256">
    <property type="entry name" value="At4g02000-like"/>
</dbReference>
<dbReference type="Pfam" id="PF14111">
    <property type="entry name" value="DUF4283"/>
    <property type="match status" value="1"/>
</dbReference>